<protein>
    <recommendedName>
        <fullName evidence="8">DUF11 domain-containing protein</fullName>
    </recommendedName>
</protein>
<keyword evidence="2" id="KW-0812">Transmembrane</keyword>
<dbReference type="InterPro" id="IPR047589">
    <property type="entry name" value="DUF11_rpt"/>
</dbReference>
<reference evidence="6 7" key="1">
    <citation type="submission" date="2020-04" db="EMBL/GenBank/DDBJ databases">
        <title>Knoellia sp. isolate from air conditioner.</title>
        <authorList>
            <person name="Chea S."/>
            <person name="Kim D.-U."/>
        </authorList>
    </citation>
    <scope>NUCLEOTIDE SEQUENCE [LARGE SCALE GENOMIC DNA]</scope>
    <source>
        <strain evidence="6 7">DB2414S</strain>
    </source>
</reference>
<keyword evidence="3" id="KW-0732">Signal</keyword>
<evidence type="ECO:0000256" key="2">
    <source>
        <dbReference type="SAM" id="Phobius"/>
    </source>
</evidence>
<organism evidence="6 7">
    <name type="scientific">Knoellia koreensis</name>
    <dbReference type="NCBI Taxonomy" id="2730921"/>
    <lineage>
        <taxon>Bacteria</taxon>
        <taxon>Bacillati</taxon>
        <taxon>Actinomycetota</taxon>
        <taxon>Actinomycetes</taxon>
        <taxon>Micrococcales</taxon>
        <taxon>Intrasporangiaceae</taxon>
        <taxon>Knoellia</taxon>
    </lineage>
</organism>
<feature type="signal peptide" evidence="3">
    <location>
        <begin position="1"/>
        <end position="30"/>
    </location>
</feature>
<name>A0A849HM85_9MICO</name>
<keyword evidence="2" id="KW-0472">Membrane</keyword>
<feature type="region of interest" description="Disordered" evidence="1">
    <location>
        <begin position="617"/>
        <end position="636"/>
    </location>
</feature>
<proteinExistence type="predicted"/>
<feature type="chain" id="PRO_5032312325" description="DUF11 domain-containing protein" evidence="3">
    <location>
        <begin position="31"/>
        <end position="717"/>
    </location>
</feature>
<feature type="domain" description="DUF7507" evidence="4">
    <location>
        <begin position="415"/>
        <end position="513"/>
    </location>
</feature>
<dbReference type="PANTHER" id="PTHR34819:SF3">
    <property type="entry name" value="CELL SURFACE PROTEIN"/>
    <property type="match status" value="1"/>
</dbReference>
<dbReference type="PANTHER" id="PTHR34819">
    <property type="entry name" value="LARGE CYSTEINE-RICH PERIPLASMIC PROTEIN OMCB"/>
    <property type="match status" value="1"/>
</dbReference>
<evidence type="ECO:0008006" key="8">
    <source>
        <dbReference type="Google" id="ProtNLM"/>
    </source>
</evidence>
<comment type="caution">
    <text evidence="6">The sequence shown here is derived from an EMBL/GenBank/DDBJ whole genome shotgun (WGS) entry which is preliminary data.</text>
</comment>
<dbReference type="InterPro" id="IPR051172">
    <property type="entry name" value="Chlamydia_OmcB"/>
</dbReference>
<feature type="transmembrane region" description="Helical" evidence="2">
    <location>
        <begin position="689"/>
        <end position="710"/>
    </location>
</feature>
<dbReference type="Proteomes" id="UP000588586">
    <property type="component" value="Unassembled WGS sequence"/>
</dbReference>
<dbReference type="Pfam" id="PF24346">
    <property type="entry name" value="DUF7507"/>
    <property type="match status" value="2"/>
</dbReference>
<feature type="domain" description="DUF7507" evidence="4">
    <location>
        <begin position="537"/>
        <end position="630"/>
    </location>
</feature>
<gene>
    <name evidence="6" type="ORF">HJG52_16015</name>
</gene>
<evidence type="ECO:0000256" key="1">
    <source>
        <dbReference type="SAM" id="MobiDB-lite"/>
    </source>
</evidence>
<evidence type="ECO:0000313" key="6">
    <source>
        <dbReference type="EMBL" id="NNM47501.1"/>
    </source>
</evidence>
<keyword evidence="7" id="KW-1185">Reference proteome</keyword>
<evidence type="ECO:0000313" key="7">
    <source>
        <dbReference type="Proteomes" id="UP000588586"/>
    </source>
</evidence>
<sequence length="717" mass="72671">MRCRALSASVALATGLVTAVLLAAAPGARAASPQPALAAVAGPSDPRVVLDEDFENGVGDQPVLLDSYRGATGTAYAADPAWLRACNGVVLSWSAPQTAREAADCTRQVATNEFAYSRIRQMARALAPLGGQGARTNHALASYTDGEDPGAGRVELATVRPVALGGPATSRFLAARVDTASVNCEFGGARLRVFVAPGGGAEVPLGPALDSCGSGGTVVVPAPPGSGASEADVRVASHTTPAVLLDAATAGLVVRNANGSGMGNDTAFDNLRLLDVTPRLTTSFTPDVVAPGETSRLTFTVTNTSELAEKRGWSFVDTLPPGLVVAPNPGLRNTCEDTTTIGARPGSEELQVQGTIDEGQRSCTISVDVVAAASGRYTNAPGSGVHDVAGLVPPAAATLTVGAPSVTLGTSADLVLDHDADGLPGVGDQLTYRYVVRNTGPVRLTGVAVHDALAAPAGPEVTVTCPSTTLAAGASMTCTSSRYAVTQADVDAGVVANRATASAVAPNDVTVVSKPSKIRTETVWRKGISITKWVVLQEKDGDQLADAGERIEYRFTVRNTGLVTLTEVSVEDPALALLGLSATCPSTVLAPGETMTCVAPWYTVTQADIDRGRVRNVATSRGTAPDGADVLSGPYRLDTRTDWSTADGARRGAGAGSGDGSPYGAWGSAAAANQGPSALAHTGAGSTAALAWGAALVVLGGILSAVAASLRRPRRSE</sequence>
<dbReference type="AlphaFoldDB" id="A0A849HM85"/>
<evidence type="ECO:0000256" key="3">
    <source>
        <dbReference type="SAM" id="SignalP"/>
    </source>
</evidence>
<keyword evidence="2" id="KW-1133">Transmembrane helix</keyword>
<dbReference type="Pfam" id="PF25564">
    <property type="entry name" value="DUF7933"/>
    <property type="match status" value="1"/>
</dbReference>
<dbReference type="InterPro" id="IPR055354">
    <property type="entry name" value="DUF7507"/>
</dbReference>
<feature type="domain" description="DUF7933" evidence="5">
    <location>
        <begin position="278"/>
        <end position="401"/>
    </location>
</feature>
<evidence type="ECO:0000259" key="5">
    <source>
        <dbReference type="Pfam" id="PF25564"/>
    </source>
</evidence>
<evidence type="ECO:0000259" key="4">
    <source>
        <dbReference type="Pfam" id="PF24346"/>
    </source>
</evidence>
<dbReference type="RefSeq" id="WP_171244636.1">
    <property type="nucleotide sequence ID" value="NZ_JABEPQ010000004.1"/>
</dbReference>
<dbReference type="InterPro" id="IPR057693">
    <property type="entry name" value="DUF7933"/>
</dbReference>
<accession>A0A849HM85</accession>
<dbReference type="NCBIfam" id="TIGR01451">
    <property type="entry name" value="B_ant_repeat"/>
    <property type="match status" value="2"/>
</dbReference>
<dbReference type="EMBL" id="JABEPQ010000004">
    <property type="protein sequence ID" value="NNM47501.1"/>
    <property type="molecule type" value="Genomic_DNA"/>
</dbReference>